<proteinExistence type="predicted"/>
<gene>
    <name evidence="7" type="ORF">GNE12_02615</name>
</gene>
<evidence type="ECO:0000313" key="7">
    <source>
        <dbReference type="EMBL" id="MBC1300805.1"/>
    </source>
</evidence>
<evidence type="ECO:0000256" key="5">
    <source>
        <dbReference type="SAM" id="MobiDB-lite"/>
    </source>
</evidence>
<dbReference type="SMART" id="SM00028">
    <property type="entry name" value="TPR"/>
    <property type="match status" value="2"/>
</dbReference>
<protein>
    <submittedName>
        <fullName evidence="7">J domain-containing protein</fullName>
    </submittedName>
</protein>
<dbReference type="SUPFAM" id="SSF46565">
    <property type="entry name" value="Chaperone J-domain"/>
    <property type="match status" value="1"/>
</dbReference>
<dbReference type="EMBL" id="JACKZP010000005">
    <property type="protein sequence ID" value="MBC1300805.1"/>
    <property type="molecule type" value="Genomic_DNA"/>
</dbReference>
<dbReference type="PANTHER" id="PTHR44140:SF2">
    <property type="entry name" value="LD25575P"/>
    <property type="match status" value="1"/>
</dbReference>
<dbReference type="CDD" id="cd06257">
    <property type="entry name" value="DnaJ"/>
    <property type="match status" value="1"/>
</dbReference>
<evidence type="ECO:0000256" key="4">
    <source>
        <dbReference type="PROSITE-ProRule" id="PRU00339"/>
    </source>
</evidence>
<dbReference type="Gene3D" id="1.25.40.10">
    <property type="entry name" value="Tetratricopeptide repeat domain"/>
    <property type="match status" value="1"/>
</dbReference>
<comment type="caution">
    <text evidence="7">The sequence shown here is derived from an EMBL/GenBank/DDBJ whole genome shotgun (WGS) entry which is preliminary data.</text>
</comment>
<evidence type="ECO:0000259" key="6">
    <source>
        <dbReference type="PROSITE" id="PS50076"/>
    </source>
</evidence>
<accession>A0ABR6S343</accession>
<feature type="repeat" description="TPR" evidence="4">
    <location>
        <begin position="236"/>
        <end position="269"/>
    </location>
</feature>
<evidence type="ECO:0000256" key="1">
    <source>
        <dbReference type="ARBA" id="ARBA00004240"/>
    </source>
</evidence>
<dbReference type="InterPro" id="IPR011990">
    <property type="entry name" value="TPR-like_helical_dom_sf"/>
</dbReference>
<dbReference type="Gene3D" id="1.10.287.110">
    <property type="entry name" value="DnaJ domain"/>
    <property type="match status" value="1"/>
</dbReference>
<evidence type="ECO:0000313" key="8">
    <source>
        <dbReference type="Proteomes" id="UP000570851"/>
    </source>
</evidence>
<feature type="repeat" description="TPR" evidence="4">
    <location>
        <begin position="202"/>
        <end position="235"/>
    </location>
</feature>
<organism evidence="7 8">
    <name type="scientific">Trichormus variabilis N2B</name>
    <dbReference type="NCBI Taxonomy" id="2681315"/>
    <lineage>
        <taxon>Bacteria</taxon>
        <taxon>Bacillati</taxon>
        <taxon>Cyanobacteriota</taxon>
        <taxon>Cyanophyceae</taxon>
        <taxon>Nostocales</taxon>
        <taxon>Nostocaceae</taxon>
        <taxon>Trichormus</taxon>
    </lineage>
</organism>
<dbReference type="PROSITE" id="PS50005">
    <property type="entry name" value="TPR"/>
    <property type="match status" value="2"/>
</dbReference>
<name>A0ABR6S343_ANAVA</name>
<dbReference type="SMART" id="SM00271">
    <property type="entry name" value="DnaJ"/>
    <property type="match status" value="1"/>
</dbReference>
<keyword evidence="3" id="KW-0256">Endoplasmic reticulum</keyword>
<dbReference type="InterPro" id="IPR036869">
    <property type="entry name" value="J_dom_sf"/>
</dbReference>
<evidence type="ECO:0000256" key="3">
    <source>
        <dbReference type="ARBA" id="ARBA00022824"/>
    </source>
</evidence>
<feature type="domain" description="J" evidence="6">
    <location>
        <begin position="16"/>
        <end position="88"/>
    </location>
</feature>
<evidence type="ECO:0000256" key="2">
    <source>
        <dbReference type="ARBA" id="ARBA00022729"/>
    </source>
</evidence>
<dbReference type="Proteomes" id="UP000570851">
    <property type="component" value="Unassembled WGS sequence"/>
</dbReference>
<dbReference type="InterPro" id="IPR001623">
    <property type="entry name" value="DnaJ_domain"/>
</dbReference>
<keyword evidence="8" id="KW-1185">Reference proteome</keyword>
<feature type="region of interest" description="Disordered" evidence="5">
    <location>
        <begin position="167"/>
        <end position="187"/>
    </location>
</feature>
<dbReference type="RefSeq" id="WP_011317782.1">
    <property type="nucleotide sequence ID" value="NZ_JACKZP010000005.1"/>
</dbReference>
<comment type="subcellular location">
    <subcellularLocation>
        <location evidence="1">Endoplasmic reticulum</location>
    </subcellularLocation>
</comment>
<keyword evidence="4" id="KW-0802">TPR repeat</keyword>
<sequence>MSQTFLPTEWLKQLSDPYAVLGIPVTADEKKILTRYHVLAKLLHPDRYTNNDSLEKELGTAIFTCLVNPAYEQLKNKHKRQDILESLRSEAIAWKKKSLYLQSAVAKQMMAMSAQQADSFYQQAIATYAEAQYKSPRKCHQVTKQIITLNLAYLSLQKSEPLILEVNPPVKPKGNPQPVEPQEREITSGEKASVHPAVINYAPRHYQRGLQYTKQGQWAIAVQELRDAIKLEPSNSDYYALLGFVYLRQSFLGMAKVYMRQALKLNPQQELALKYAKYLKIDCMDNLDPPSLAKAIGIAAILSKFVTKLEANLSQVLKSR</sequence>
<dbReference type="Pfam" id="PF00226">
    <property type="entry name" value="DnaJ"/>
    <property type="match status" value="1"/>
</dbReference>
<dbReference type="Pfam" id="PF13414">
    <property type="entry name" value="TPR_11"/>
    <property type="match status" value="1"/>
</dbReference>
<dbReference type="SUPFAM" id="SSF48452">
    <property type="entry name" value="TPR-like"/>
    <property type="match status" value="1"/>
</dbReference>
<dbReference type="PANTHER" id="PTHR44140">
    <property type="entry name" value="LD25575P"/>
    <property type="match status" value="1"/>
</dbReference>
<dbReference type="InterPro" id="IPR051727">
    <property type="entry name" value="DnaJ_C3_Co-chaperones"/>
</dbReference>
<dbReference type="InterPro" id="IPR019734">
    <property type="entry name" value="TPR_rpt"/>
</dbReference>
<dbReference type="GeneID" id="58723592"/>
<dbReference type="PROSITE" id="PS50076">
    <property type="entry name" value="DNAJ_2"/>
    <property type="match status" value="1"/>
</dbReference>
<keyword evidence="2" id="KW-0732">Signal</keyword>
<reference evidence="7 8" key="1">
    <citation type="submission" date="2019-11" db="EMBL/GenBank/DDBJ databases">
        <title>Comparison of genomes from free-living endosymbiotic cyanobacteria isolated from Azolla.</title>
        <authorList>
            <person name="Thiel T."/>
            <person name="Pratte B."/>
        </authorList>
    </citation>
    <scope>NUCLEOTIDE SEQUENCE [LARGE SCALE GENOMIC DNA]</scope>
    <source>
        <strain evidence="7 8">N2B</strain>
    </source>
</reference>